<dbReference type="OrthoDB" id="9779074at2"/>
<feature type="signal peptide" evidence="5">
    <location>
        <begin position="1"/>
        <end position="19"/>
    </location>
</feature>
<gene>
    <name evidence="7" type="ORF">SAMN04487911_10363</name>
</gene>
<keyword evidence="4" id="KW-1133">Transmembrane helix</keyword>
<dbReference type="GO" id="GO:0043565">
    <property type="term" value="F:sequence-specific DNA binding"/>
    <property type="evidence" value="ECO:0007669"/>
    <property type="project" value="InterPro"/>
</dbReference>
<dbReference type="InterPro" id="IPR009057">
    <property type="entry name" value="Homeodomain-like_sf"/>
</dbReference>
<evidence type="ECO:0000259" key="6">
    <source>
        <dbReference type="PROSITE" id="PS01124"/>
    </source>
</evidence>
<dbReference type="EMBL" id="FQYX01000003">
    <property type="protein sequence ID" value="SHI55362.1"/>
    <property type="molecule type" value="Genomic_DNA"/>
</dbReference>
<organism evidence="7 8">
    <name type="scientific">Arenibacter nanhaiticus</name>
    <dbReference type="NCBI Taxonomy" id="558155"/>
    <lineage>
        <taxon>Bacteria</taxon>
        <taxon>Pseudomonadati</taxon>
        <taxon>Bacteroidota</taxon>
        <taxon>Flavobacteriia</taxon>
        <taxon>Flavobacteriales</taxon>
        <taxon>Flavobacteriaceae</taxon>
        <taxon>Arenibacter</taxon>
    </lineage>
</organism>
<feature type="domain" description="HTH araC/xylS-type" evidence="6">
    <location>
        <begin position="373"/>
        <end position="477"/>
    </location>
</feature>
<dbReference type="Proteomes" id="UP000184231">
    <property type="component" value="Unassembled WGS sequence"/>
</dbReference>
<dbReference type="Pfam" id="PF12833">
    <property type="entry name" value="HTH_18"/>
    <property type="match status" value="1"/>
</dbReference>
<accession>A0A1M6C330</accession>
<keyword evidence="8" id="KW-1185">Reference proteome</keyword>
<dbReference type="Gene3D" id="1.10.10.60">
    <property type="entry name" value="Homeodomain-like"/>
    <property type="match status" value="1"/>
</dbReference>
<dbReference type="SMART" id="SM00342">
    <property type="entry name" value="HTH_ARAC"/>
    <property type="match status" value="1"/>
</dbReference>
<keyword evidence="1" id="KW-0805">Transcription regulation</keyword>
<name>A0A1M6C330_9FLAO</name>
<dbReference type="InterPro" id="IPR018060">
    <property type="entry name" value="HTH_AraC"/>
</dbReference>
<feature type="chain" id="PRO_5012386956" evidence="5">
    <location>
        <begin position="20"/>
        <end position="482"/>
    </location>
</feature>
<dbReference type="PANTHER" id="PTHR43280">
    <property type="entry name" value="ARAC-FAMILY TRANSCRIPTIONAL REGULATOR"/>
    <property type="match status" value="1"/>
</dbReference>
<evidence type="ECO:0000256" key="3">
    <source>
        <dbReference type="ARBA" id="ARBA00023163"/>
    </source>
</evidence>
<keyword evidence="3" id="KW-0804">Transcription</keyword>
<dbReference type="PANTHER" id="PTHR43280:SF2">
    <property type="entry name" value="HTH-TYPE TRANSCRIPTIONAL REGULATOR EXSA"/>
    <property type="match status" value="1"/>
</dbReference>
<dbReference type="AlphaFoldDB" id="A0A1M6C330"/>
<evidence type="ECO:0000256" key="1">
    <source>
        <dbReference type="ARBA" id="ARBA00023015"/>
    </source>
</evidence>
<dbReference type="GO" id="GO:0003700">
    <property type="term" value="F:DNA-binding transcription factor activity"/>
    <property type="evidence" value="ECO:0007669"/>
    <property type="project" value="InterPro"/>
</dbReference>
<keyword evidence="4" id="KW-0472">Membrane</keyword>
<dbReference type="PROSITE" id="PS01124">
    <property type="entry name" value="HTH_ARAC_FAMILY_2"/>
    <property type="match status" value="1"/>
</dbReference>
<sequence>MLFRLLFLFVFVVVSCSSAEGPDIIFEDFESGNFENWNKLGVAFNSPTRQDSISESIENVQGNLFAYSNFEGSGESLGQGKLVSGNFIIDRKYIRFLVAGGKHKTRECINLIINNKIVRTATGKNDHTLREITWDVSDLQGKIAMIEIVDALASSYEQNSLGHIIVDNIVFSDFKNSQEVIFENFESGNYNNWKVEGDAFEVPRNRINVYYPISVNGFNGEYFAFSFGETHDSKQGKLTSKTFEITHDGIKFLIGGGGHENKTCINLIVNDSVVFSQVGQNDGEMRSHQWDVTPFKGQMAKIEIVDHYSKGWGHIMVDEIVFYNKPVRSNIWFYLGSVLFVLIISYVLFKTVTSRKQLKHIVEVSDEEKEKYEKLKASIETSKIFKEQNPSINDIVKISGIEENEINYLFETAGNTSLTNYINYLRVEEFKRQLKDPQNEAFTMMYIAENSGFSSKTSFYRIFKSITKCTPSEYKKSFGRNH</sequence>
<proteinExistence type="predicted"/>
<evidence type="ECO:0000313" key="7">
    <source>
        <dbReference type="EMBL" id="SHI55362.1"/>
    </source>
</evidence>
<dbReference type="SUPFAM" id="SSF46689">
    <property type="entry name" value="Homeodomain-like"/>
    <property type="match status" value="1"/>
</dbReference>
<reference evidence="7 8" key="1">
    <citation type="submission" date="2016-11" db="EMBL/GenBank/DDBJ databases">
        <authorList>
            <person name="Jaros S."/>
            <person name="Januszkiewicz K."/>
            <person name="Wedrychowicz H."/>
        </authorList>
    </citation>
    <scope>NUCLEOTIDE SEQUENCE [LARGE SCALE GENOMIC DNA]</scope>
    <source>
        <strain evidence="7 8">CGMCC 1.8863</strain>
    </source>
</reference>
<evidence type="ECO:0000256" key="2">
    <source>
        <dbReference type="ARBA" id="ARBA00023125"/>
    </source>
</evidence>
<dbReference type="PROSITE" id="PS51257">
    <property type="entry name" value="PROKAR_LIPOPROTEIN"/>
    <property type="match status" value="1"/>
</dbReference>
<protein>
    <submittedName>
        <fullName evidence="7">AraC-type DNA-binding protein</fullName>
    </submittedName>
</protein>
<evidence type="ECO:0000313" key="8">
    <source>
        <dbReference type="Proteomes" id="UP000184231"/>
    </source>
</evidence>
<evidence type="ECO:0000256" key="5">
    <source>
        <dbReference type="SAM" id="SignalP"/>
    </source>
</evidence>
<feature type="transmembrane region" description="Helical" evidence="4">
    <location>
        <begin position="331"/>
        <end position="349"/>
    </location>
</feature>
<keyword evidence="5" id="KW-0732">Signal</keyword>
<evidence type="ECO:0000256" key="4">
    <source>
        <dbReference type="SAM" id="Phobius"/>
    </source>
</evidence>
<keyword evidence="4" id="KW-0812">Transmembrane</keyword>
<keyword evidence="2 7" id="KW-0238">DNA-binding</keyword>
<dbReference type="RefSeq" id="WP_072763136.1">
    <property type="nucleotide sequence ID" value="NZ_FQYX01000003.1"/>
</dbReference>